<feature type="region of interest" description="Disordered" evidence="1">
    <location>
        <begin position="512"/>
        <end position="570"/>
    </location>
</feature>
<evidence type="ECO:0000313" key="2">
    <source>
        <dbReference type="EMBL" id="GFR46646.1"/>
    </source>
</evidence>
<dbReference type="EMBL" id="BMAR01000015">
    <property type="protein sequence ID" value="GFR46646.1"/>
    <property type="molecule type" value="Genomic_DNA"/>
</dbReference>
<keyword evidence="3" id="KW-1185">Reference proteome</keyword>
<organism evidence="2 3">
    <name type="scientific">Astrephomene gubernaculifera</name>
    <dbReference type="NCBI Taxonomy" id="47775"/>
    <lineage>
        <taxon>Eukaryota</taxon>
        <taxon>Viridiplantae</taxon>
        <taxon>Chlorophyta</taxon>
        <taxon>core chlorophytes</taxon>
        <taxon>Chlorophyceae</taxon>
        <taxon>CS clade</taxon>
        <taxon>Chlamydomonadales</taxon>
        <taxon>Astrephomenaceae</taxon>
        <taxon>Astrephomene</taxon>
    </lineage>
</organism>
<feature type="compositionally biased region" description="Low complexity" evidence="1">
    <location>
        <begin position="523"/>
        <end position="541"/>
    </location>
</feature>
<dbReference type="Proteomes" id="UP001054857">
    <property type="component" value="Unassembled WGS sequence"/>
</dbReference>
<proteinExistence type="predicted"/>
<evidence type="ECO:0000256" key="1">
    <source>
        <dbReference type="SAM" id="MobiDB-lite"/>
    </source>
</evidence>
<feature type="compositionally biased region" description="Polar residues" evidence="1">
    <location>
        <begin position="513"/>
        <end position="522"/>
    </location>
</feature>
<evidence type="ECO:0000313" key="3">
    <source>
        <dbReference type="Proteomes" id="UP001054857"/>
    </source>
</evidence>
<feature type="compositionally biased region" description="Low complexity" evidence="1">
    <location>
        <begin position="420"/>
        <end position="429"/>
    </location>
</feature>
<accession>A0AAD3DRE3</accession>
<feature type="region of interest" description="Disordered" evidence="1">
    <location>
        <begin position="420"/>
        <end position="443"/>
    </location>
</feature>
<comment type="caution">
    <text evidence="2">The sequence shown here is derived from an EMBL/GenBank/DDBJ whole genome shotgun (WGS) entry which is preliminary data.</text>
</comment>
<gene>
    <name evidence="2" type="ORF">Agub_g8257</name>
</gene>
<sequence length="570" mass="58301">MRAGYAHHAAFSNEMSGRPPHTSSQAPPSAPGVLSANKHPAEGLLAGRCQHAVSFAVVPDVGQPAFCPRSAWLALTQAHQQQLFGELPKVTNEHLRPVASRDEGTNFSSLSSGLLAGAKRLRAAADEHIPGTHDLQRANQQRQWSPLAGRRDGSAPSSQKANLQSLAFGLPSVRSLPPTGTFGLAPHLTLSAVHVDGASSSVATIQEHVATDRPATKPRRDNGNTKSINHIQAATTTTLPYPAPQQQQQWQPQHHSACLHREGSSAAPAAVLAQTATLFPGTCDSRLELRGCKNGDPRHTGSDSDSGDVSGLVASDKADQAIAEDREDSPGGNGRSGTICADGVGDAAQGYGFSGPCISGDACGCAAATAVPQPSAPWLPARPSDVAADGAAAALCGKGSGTPHHPISIACLTTTRGSDSAGRAAGGSAVPRPQANTSDDSKHRLPVAVQQQPRLCQPPEPILAQLGAALPPEVAVRLKKKIRIIQPISKTWEEETLFSAAGIATATAVVGNKRSSSGEPKNQAQAPSASQPAAAEAAPPSVGRGAGGAVNSSKSLPGPSARALPLAPIG</sequence>
<reference evidence="2 3" key="1">
    <citation type="journal article" date="2021" name="Sci. Rep.">
        <title>Genome sequencing of the multicellular alga Astrephomene provides insights into convergent evolution of germ-soma differentiation.</title>
        <authorList>
            <person name="Yamashita S."/>
            <person name="Yamamoto K."/>
            <person name="Matsuzaki R."/>
            <person name="Suzuki S."/>
            <person name="Yamaguchi H."/>
            <person name="Hirooka S."/>
            <person name="Minakuchi Y."/>
            <person name="Miyagishima S."/>
            <person name="Kawachi M."/>
            <person name="Toyoda A."/>
            <person name="Nozaki H."/>
        </authorList>
    </citation>
    <scope>NUCLEOTIDE SEQUENCE [LARGE SCALE GENOMIC DNA]</scope>
    <source>
        <strain evidence="2 3">NIES-4017</strain>
    </source>
</reference>
<feature type="region of interest" description="Disordered" evidence="1">
    <location>
        <begin position="129"/>
        <end position="161"/>
    </location>
</feature>
<name>A0AAD3DRE3_9CHLO</name>
<feature type="region of interest" description="Disordered" evidence="1">
    <location>
        <begin position="1"/>
        <end position="37"/>
    </location>
</feature>
<protein>
    <submittedName>
        <fullName evidence="2">Uncharacterized protein</fullName>
    </submittedName>
</protein>
<feature type="non-terminal residue" evidence="2">
    <location>
        <position position="570"/>
    </location>
</feature>
<dbReference type="AlphaFoldDB" id="A0AAD3DRE3"/>